<accession>A0AA39Q166</accession>
<proteinExistence type="predicted"/>
<name>A0AA39Q166_9AGAR</name>
<dbReference type="PANTHER" id="PTHR33129">
    <property type="entry name" value="PROTEIN KINASE DOMAIN-CONTAINING PROTEIN-RELATED"/>
    <property type="match status" value="1"/>
</dbReference>
<reference evidence="1" key="1">
    <citation type="submission" date="2023-06" db="EMBL/GenBank/DDBJ databases">
        <authorList>
            <consortium name="Lawrence Berkeley National Laboratory"/>
            <person name="Ahrendt S."/>
            <person name="Sahu N."/>
            <person name="Indic B."/>
            <person name="Wong-Bajracharya J."/>
            <person name="Merenyi Z."/>
            <person name="Ke H.-M."/>
            <person name="Monk M."/>
            <person name="Kocsube S."/>
            <person name="Drula E."/>
            <person name="Lipzen A."/>
            <person name="Balint B."/>
            <person name="Henrissat B."/>
            <person name="Andreopoulos B."/>
            <person name="Martin F.M."/>
            <person name="Harder C.B."/>
            <person name="Rigling D."/>
            <person name="Ford K.L."/>
            <person name="Foster G.D."/>
            <person name="Pangilinan J."/>
            <person name="Papanicolaou A."/>
            <person name="Barry K."/>
            <person name="LaButti K."/>
            <person name="Viragh M."/>
            <person name="Koriabine M."/>
            <person name="Yan M."/>
            <person name="Riley R."/>
            <person name="Champramary S."/>
            <person name="Plett K.L."/>
            <person name="Tsai I.J."/>
            <person name="Slot J."/>
            <person name="Sipos G."/>
            <person name="Plett J."/>
            <person name="Nagy L.G."/>
            <person name="Grigoriev I.V."/>
        </authorList>
    </citation>
    <scope>NUCLEOTIDE SEQUENCE</scope>
    <source>
        <strain evidence="1">HWK02</strain>
    </source>
</reference>
<keyword evidence="2" id="KW-1185">Reference proteome</keyword>
<protein>
    <submittedName>
        <fullName evidence="1">Uncharacterized protein</fullName>
    </submittedName>
</protein>
<dbReference type="Proteomes" id="UP001175228">
    <property type="component" value="Unassembled WGS sequence"/>
</dbReference>
<evidence type="ECO:0000313" key="2">
    <source>
        <dbReference type="Proteomes" id="UP001175228"/>
    </source>
</evidence>
<dbReference type="InterPro" id="IPR052980">
    <property type="entry name" value="Crinkler_effector"/>
</dbReference>
<comment type="caution">
    <text evidence="1">The sequence shown here is derived from an EMBL/GenBank/DDBJ whole genome shotgun (WGS) entry which is preliminary data.</text>
</comment>
<sequence length="521" mass="60870">MVLMSTLQQFHEYWWGKDDFLIANTVIHFPALPNYIEISFCGYRLLVREEYIYLFERLQDFSQYKRNYIRAVVLDGHSGVGKSMFLFYALVRCLQESRDVLFYFYHQVVHFSKYGVKEIYEDLYELIRAPIWCLMDSFNGECPPLGLTHHYYILPIFASSRPEELYSHWADRRCPYRLVMNPWSEQEIYMGIKLLDVGQNTLDLYRSQLPQVLSYCGPIIRDIYSVLLTHGSGAVKHLYSHHPHVSNLASLVQVLLEFHNDGHWRIPPRRPCSEALMYRQYASWSDETYLDFRSPCLAQEVWEQLIHLGYDDALACFSPFRYDPDETVAGRWLFQVIARKQICRETTQSKPSPPLLEMKLVEGTRSFISSEISCIHHSLPICGVTRTPAFYSSATEILLDMTYFYIPRQVAPDLLFNGIFFGHDPWRDCSDSNMATPDPTVLYIVRIAAEFQNEGSEQGVEVICEILRLYPGLVPIYLFVVPLGNTNPFSFMMRDPERTWTMSQSWFQKCPGRVFCQSIVI</sequence>
<dbReference type="AlphaFoldDB" id="A0AA39Q166"/>
<evidence type="ECO:0000313" key="1">
    <source>
        <dbReference type="EMBL" id="KAK0494221.1"/>
    </source>
</evidence>
<organism evidence="1 2">
    <name type="scientific">Armillaria luteobubalina</name>
    <dbReference type="NCBI Taxonomy" id="153913"/>
    <lineage>
        <taxon>Eukaryota</taxon>
        <taxon>Fungi</taxon>
        <taxon>Dikarya</taxon>
        <taxon>Basidiomycota</taxon>
        <taxon>Agaricomycotina</taxon>
        <taxon>Agaricomycetes</taxon>
        <taxon>Agaricomycetidae</taxon>
        <taxon>Agaricales</taxon>
        <taxon>Marasmiineae</taxon>
        <taxon>Physalacriaceae</taxon>
        <taxon>Armillaria</taxon>
    </lineage>
</organism>
<gene>
    <name evidence="1" type="ORF">EDD18DRAFT_364586</name>
</gene>
<dbReference type="PANTHER" id="PTHR33129:SF1">
    <property type="entry name" value="ATP-BINDING PROTEIN"/>
    <property type="match status" value="1"/>
</dbReference>
<dbReference type="EMBL" id="JAUEPU010000021">
    <property type="protein sequence ID" value="KAK0494221.1"/>
    <property type="molecule type" value="Genomic_DNA"/>
</dbReference>